<feature type="compositionally biased region" description="Basic and acidic residues" evidence="2">
    <location>
        <begin position="120"/>
        <end position="135"/>
    </location>
</feature>
<dbReference type="SMART" id="SM00257">
    <property type="entry name" value="LysM"/>
    <property type="match status" value="2"/>
</dbReference>
<evidence type="ECO:0000256" key="3">
    <source>
        <dbReference type="SAM" id="SignalP"/>
    </source>
</evidence>
<feature type="domain" description="LysM" evidence="4">
    <location>
        <begin position="72"/>
        <end position="115"/>
    </location>
</feature>
<organism evidence="5 6">
    <name type="scientific">Heyndrickxia shackletonii</name>
    <dbReference type="NCBI Taxonomy" id="157838"/>
    <lineage>
        <taxon>Bacteria</taxon>
        <taxon>Bacillati</taxon>
        <taxon>Bacillota</taxon>
        <taxon>Bacilli</taxon>
        <taxon>Bacillales</taxon>
        <taxon>Bacillaceae</taxon>
        <taxon>Heyndrickxia</taxon>
    </lineage>
</organism>
<dbReference type="PANTHER" id="PTHR39160:SF6">
    <property type="entry name" value="CELL WALL-BINDING PROTEIN YOCH"/>
    <property type="match status" value="1"/>
</dbReference>
<dbReference type="GO" id="GO:0009254">
    <property type="term" value="P:peptidoglycan turnover"/>
    <property type="evidence" value="ECO:0007669"/>
    <property type="project" value="InterPro"/>
</dbReference>
<feature type="compositionally biased region" description="Low complexity" evidence="2">
    <location>
        <begin position="136"/>
        <end position="147"/>
    </location>
</feature>
<feature type="signal peptide" evidence="3">
    <location>
        <begin position="1"/>
        <end position="24"/>
    </location>
</feature>
<name>A0A0Q3WXT5_9BACI</name>
<evidence type="ECO:0000313" key="5">
    <source>
        <dbReference type="EMBL" id="KQL53868.1"/>
    </source>
</evidence>
<dbReference type="OrthoDB" id="9798935at2"/>
<dbReference type="Pfam" id="PF06725">
    <property type="entry name" value="3D"/>
    <property type="match status" value="1"/>
</dbReference>
<dbReference type="PANTHER" id="PTHR39160">
    <property type="entry name" value="CELL WALL-BINDING PROTEIN YOCH"/>
    <property type="match status" value="1"/>
</dbReference>
<dbReference type="SUPFAM" id="SSF54106">
    <property type="entry name" value="LysM domain"/>
    <property type="match status" value="2"/>
</dbReference>
<dbReference type="Gene3D" id="3.10.350.10">
    <property type="entry name" value="LysM domain"/>
    <property type="match status" value="2"/>
</dbReference>
<dbReference type="RefSeq" id="WP_055739605.1">
    <property type="nucleotide sequence ID" value="NZ_JAAIWL010000001.1"/>
</dbReference>
<feature type="chain" id="PRO_5006209366" description="LysM domain-containing protein" evidence="3">
    <location>
        <begin position="25"/>
        <end position="263"/>
    </location>
</feature>
<dbReference type="PATRIC" id="fig|157838.3.peg.2289"/>
<accession>A0A0Q3WXT5</accession>
<evidence type="ECO:0000256" key="2">
    <source>
        <dbReference type="SAM" id="MobiDB-lite"/>
    </source>
</evidence>
<dbReference type="AlphaFoldDB" id="A0A0Q3WXT5"/>
<protein>
    <recommendedName>
        <fullName evidence="4">LysM domain-containing protein</fullName>
    </recommendedName>
</protein>
<dbReference type="InterPro" id="IPR036908">
    <property type="entry name" value="RlpA-like_sf"/>
</dbReference>
<dbReference type="STRING" id="157838.AN964_10395"/>
<feature type="region of interest" description="Disordered" evidence="2">
    <location>
        <begin position="120"/>
        <end position="164"/>
    </location>
</feature>
<dbReference type="CDD" id="cd22786">
    <property type="entry name" value="DPBB_YuiC-like"/>
    <property type="match status" value="1"/>
</dbReference>
<reference evidence="5 6" key="1">
    <citation type="submission" date="2015-09" db="EMBL/GenBank/DDBJ databases">
        <title>Genome sequencing project for genomic taxonomy and phylogenomics of Bacillus-like bacteria.</title>
        <authorList>
            <person name="Liu B."/>
            <person name="Wang J."/>
            <person name="Zhu Y."/>
            <person name="Liu G."/>
            <person name="Chen Q."/>
            <person name="Chen Z."/>
            <person name="Lan J."/>
            <person name="Che J."/>
            <person name="Ge C."/>
            <person name="Shi H."/>
            <person name="Pan Z."/>
            <person name="Liu X."/>
        </authorList>
    </citation>
    <scope>NUCLEOTIDE SEQUENCE [LARGE SCALE GENOMIC DNA]</scope>
    <source>
        <strain evidence="5 6">LMG 18435</strain>
    </source>
</reference>
<feature type="domain" description="LysM" evidence="4">
    <location>
        <begin position="25"/>
        <end position="68"/>
    </location>
</feature>
<dbReference type="Pfam" id="PF01476">
    <property type="entry name" value="LysM"/>
    <property type="match status" value="2"/>
</dbReference>
<keyword evidence="6" id="KW-1185">Reference proteome</keyword>
<dbReference type="EMBL" id="LJJC01000004">
    <property type="protein sequence ID" value="KQL53868.1"/>
    <property type="molecule type" value="Genomic_DNA"/>
</dbReference>
<dbReference type="CDD" id="cd00118">
    <property type="entry name" value="LysM"/>
    <property type="match status" value="2"/>
</dbReference>
<dbReference type="Proteomes" id="UP000051888">
    <property type="component" value="Unassembled WGS sequence"/>
</dbReference>
<dbReference type="GO" id="GO:0004553">
    <property type="term" value="F:hydrolase activity, hydrolyzing O-glycosyl compounds"/>
    <property type="evidence" value="ECO:0007669"/>
    <property type="project" value="InterPro"/>
</dbReference>
<sequence>MKKAFTAIAAAFTLTGVVTGNTFAAEYNVKLGDSLWKISNEHHTNVDSLMKWNHLSNDLIYPDQKLTILNKETYVVKNGDTIWDIANNYNVTVDQLKQWNNLTADLIHPNDELVVYPEEDTKKASKDDNESKKVESSSVKNASVAAKPVTKKQPEKEQAAKNTTDNVKKVIQMRATAYTANCEKCSGITATGVNIKDHPEKKVISVDPNVIPLGSKVYVEGYGYAIAADTGGAIKGHKIDIFIPSLSKAKQWGVRNVEVKIIE</sequence>
<dbReference type="InterPro" id="IPR036779">
    <property type="entry name" value="LysM_dom_sf"/>
</dbReference>
<evidence type="ECO:0000256" key="1">
    <source>
        <dbReference type="ARBA" id="ARBA00022729"/>
    </source>
</evidence>
<dbReference type="InterPro" id="IPR018392">
    <property type="entry name" value="LysM"/>
</dbReference>
<dbReference type="InterPro" id="IPR051933">
    <property type="entry name" value="Resuscitation_pf_RpfB"/>
</dbReference>
<keyword evidence="1 3" id="KW-0732">Signal</keyword>
<proteinExistence type="predicted"/>
<dbReference type="Gene3D" id="2.40.40.10">
    <property type="entry name" value="RlpA-like domain"/>
    <property type="match status" value="1"/>
</dbReference>
<dbReference type="PROSITE" id="PS51782">
    <property type="entry name" value="LYSM"/>
    <property type="match status" value="2"/>
</dbReference>
<dbReference type="SUPFAM" id="SSF50685">
    <property type="entry name" value="Barwin-like endoglucanases"/>
    <property type="match status" value="1"/>
</dbReference>
<evidence type="ECO:0000313" key="6">
    <source>
        <dbReference type="Proteomes" id="UP000051888"/>
    </source>
</evidence>
<comment type="caution">
    <text evidence="5">The sequence shown here is derived from an EMBL/GenBank/DDBJ whole genome shotgun (WGS) entry which is preliminary data.</text>
</comment>
<evidence type="ECO:0000259" key="4">
    <source>
        <dbReference type="PROSITE" id="PS51782"/>
    </source>
</evidence>
<dbReference type="GO" id="GO:0019867">
    <property type="term" value="C:outer membrane"/>
    <property type="evidence" value="ECO:0007669"/>
    <property type="project" value="InterPro"/>
</dbReference>
<dbReference type="InterPro" id="IPR010611">
    <property type="entry name" value="3D_dom"/>
</dbReference>
<gene>
    <name evidence="5" type="ORF">AN964_10395</name>
</gene>